<dbReference type="OrthoDB" id="3204284at2"/>
<dbReference type="SMART" id="SM00849">
    <property type="entry name" value="Lactamase_B"/>
    <property type="match status" value="1"/>
</dbReference>
<accession>A0A1I5KSI4</accession>
<dbReference type="InterPro" id="IPR036866">
    <property type="entry name" value="RibonucZ/Hydroxyglut_hydro"/>
</dbReference>
<dbReference type="AlphaFoldDB" id="A0A1I5KSI4"/>
<feature type="domain" description="Metallo-beta-lactamase" evidence="1">
    <location>
        <begin position="14"/>
        <end position="224"/>
    </location>
</feature>
<evidence type="ECO:0000313" key="3">
    <source>
        <dbReference type="Proteomes" id="UP000198727"/>
    </source>
</evidence>
<dbReference type="InterPro" id="IPR001279">
    <property type="entry name" value="Metallo-B-lactamas"/>
</dbReference>
<proteinExistence type="predicted"/>
<dbReference type="Proteomes" id="UP000198727">
    <property type="component" value="Unassembled WGS sequence"/>
</dbReference>
<dbReference type="PANTHER" id="PTHR43546:SF7">
    <property type="entry name" value="METALLO-BETA-LACTAMASE DOMAIN-CONTAINING PROTEIN"/>
    <property type="match status" value="1"/>
</dbReference>
<dbReference type="EMBL" id="FOWW01000001">
    <property type="protein sequence ID" value="SFO87606.1"/>
    <property type="molecule type" value="Genomic_DNA"/>
</dbReference>
<dbReference type="Gene3D" id="3.60.15.10">
    <property type="entry name" value="Ribonuclease Z/Hydroxyacylglutathione hydrolase-like"/>
    <property type="match status" value="1"/>
</dbReference>
<reference evidence="3" key="1">
    <citation type="submission" date="2016-10" db="EMBL/GenBank/DDBJ databases">
        <authorList>
            <person name="Varghese N."/>
            <person name="Submissions S."/>
        </authorList>
    </citation>
    <scope>NUCLEOTIDE SEQUENCE [LARGE SCALE GENOMIC DNA]</scope>
    <source>
        <strain evidence="3">CGMCC 4.5579</strain>
    </source>
</reference>
<evidence type="ECO:0000259" key="1">
    <source>
        <dbReference type="SMART" id="SM00849"/>
    </source>
</evidence>
<gene>
    <name evidence="2" type="ORF">SAMN05421810_101269</name>
</gene>
<dbReference type="STRING" id="587909.SAMN05421810_101269"/>
<protein>
    <submittedName>
        <fullName evidence="2">L-ascorbate metabolism protein UlaG, beta-lactamase superfamily</fullName>
    </submittedName>
</protein>
<evidence type="ECO:0000313" key="2">
    <source>
        <dbReference type="EMBL" id="SFO87606.1"/>
    </source>
</evidence>
<organism evidence="2 3">
    <name type="scientific">Amycolatopsis arida</name>
    <dbReference type="NCBI Taxonomy" id="587909"/>
    <lineage>
        <taxon>Bacteria</taxon>
        <taxon>Bacillati</taxon>
        <taxon>Actinomycetota</taxon>
        <taxon>Actinomycetes</taxon>
        <taxon>Pseudonocardiales</taxon>
        <taxon>Pseudonocardiaceae</taxon>
        <taxon>Amycolatopsis</taxon>
    </lineage>
</organism>
<dbReference type="PANTHER" id="PTHR43546">
    <property type="entry name" value="UPF0173 METAL-DEPENDENT HYDROLASE MJ1163-RELATED"/>
    <property type="match status" value="1"/>
</dbReference>
<keyword evidence="3" id="KW-1185">Reference proteome</keyword>
<name>A0A1I5KSI4_9PSEU</name>
<dbReference type="SUPFAM" id="SSF56281">
    <property type="entry name" value="Metallo-hydrolase/oxidoreductase"/>
    <property type="match status" value="1"/>
</dbReference>
<dbReference type="RefSeq" id="WP_092526633.1">
    <property type="nucleotide sequence ID" value="NZ_FOWW01000001.1"/>
</dbReference>
<dbReference type="Pfam" id="PF12706">
    <property type="entry name" value="Lactamase_B_2"/>
    <property type="match status" value="1"/>
</dbReference>
<sequence length="275" mass="29895">MAPLSRESTLTFIGTATTLLRLGTFTVLTDPNFLRRGQWAYLGQGMVSRRRTDPAARLADLPRPDVVLLSHLHGDHFDRVARRELPADVPVLTTAAAARRLGRRGFRNAAALPTWSTETLADGGAALTITAVPARHSTGPLVRRVLPPVMGSVLEYVATPGAEPLRIYVSGDTVLHDELRGIRERFPRLDLAVLHLGGARVLGALVSMDDRQGVDLLELLRPAHAVPVHFDDYPMFASPVSNFLAEAARRCQGGTAVRLLQRGERLPLPPPAVLD</sequence>
<dbReference type="InterPro" id="IPR050114">
    <property type="entry name" value="UPF0173_UPF0282_UlaG_hydrolase"/>
</dbReference>